<dbReference type="STRING" id="388280.SAMN04488057_11125"/>
<name>A0A1M7PVM6_9BACT</name>
<keyword evidence="2" id="KW-1185">Reference proteome</keyword>
<sequence length="338" mass="37949">MHIPEASLTFRQSISATMKIPALFLFWIMLLRPIISPAQDAGTARPADFKQAFEALPSSPETITLKNSITFDQEGGHLQGIQLYEKNTLYLSGSSAGYSYMATAKLDERTIIAIDTLLPSPLRHAGGFQVYDHYLAVGIEDNHKRDLSRIMVYDLKNEAPWQSPLARVERKGAPEQVTAGAVGLTAHQDKMWLLVANWDSKVLDMYTCPRQQFYGGQAEFRLHISFEMGQQDRENWIDPHWLSYQNLNLFTDARGQLYVAGTAQAPDGKQVAELFHLNPDAAHPAIVKISRKVFETSETVNFKAAAGLQVTHDGRLLLLGAPYQIRDETTIEMFIQKK</sequence>
<dbReference type="AlphaFoldDB" id="A0A1M7PVM6"/>
<reference evidence="1 2" key="1">
    <citation type="submission" date="2016-11" db="EMBL/GenBank/DDBJ databases">
        <authorList>
            <person name="Jaros S."/>
            <person name="Januszkiewicz K."/>
            <person name="Wedrychowicz H."/>
        </authorList>
    </citation>
    <scope>NUCLEOTIDE SEQUENCE [LARGE SCALE GENOMIC DNA]</scope>
    <source>
        <strain evidence="1 2">CGMCC 1.6102</strain>
    </source>
</reference>
<accession>A0A1M7PVM6</accession>
<gene>
    <name evidence="1" type="ORF">SAMN04488057_11125</name>
</gene>
<dbReference type="EMBL" id="FRCY01000011">
    <property type="protein sequence ID" value="SHN21628.1"/>
    <property type="molecule type" value="Genomic_DNA"/>
</dbReference>
<dbReference type="Proteomes" id="UP000184513">
    <property type="component" value="Unassembled WGS sequence"/>
</dbReference>
<evidence type="ECO:0000313" key="2">
    <source>
        <dbReference type="Proteomes" id="UP000184513"/>
    </source>
</evidence>
<evidence type="ECO:0000313" key="1">
    <source>
        <dbReference type="EMBL" id="SHN21628.1"/>
    </source>
</evidence>
<proteinExistence type="predicted"/>
<organism evidence="1 2">
    <name type="scientific">Cyclobacterium lianum</name>
    <dbReference type="NCBI Taxonomy" id="388280"/>
    <lineage>
        <taxon>Bacteria</taxon>
        <taxon>Pseudomonadati</taxon>
        <taxon>Bacteroidota</taxon>
        <taxon>Cytophagia</taxon>
        <taxon>Cytophagales</taxon>
        <taxon>Cyclobacteriaceae</taxon>
        <taxon>Cyclobacterium</taxon>
    </lineage>
</organism>
<protein>
    <submittedName>
        <fullName evidence="1">Uncharacterized protein</fullName>
    </submittedName>
</protein>